<dbReference type="OrthoDB" id="1879995at2759"/>
<accession>A0A8T2SP02</accession>
<reference evidence="3" key="1">
    <citation type="submission" date="2021-08" db="EMBL/GenBank/DDBJ databases">
        <title>WGS assembly of Ceratopteris richardii.</title>
        <authorList>
            <person name="Marchant D.B."/>
            <person name="Chen G."/>
            <person name="Jenkins J."/>
            <person name="Shu S."/>
            <person name="Leebens-Mack J."/>
            <person name="Grimwood J."/>
            <person name="Schmutz J."/>
            <person name="Soltis P."/>
            <person name="Soltis D."/>
            <person name="Chen Z.-H."/>
        </authorList>
    </citation>
    <scope>NUCLEOTIDE SEQUENCE</scope>
    <source>
        <strain evidence="3">Whitten #5841</strain>
        <tissue evidence="3">Leaf</tissue>
    </source>
</reference>
<proteinExistence type="predicted"/>
<feature type="repeat" description="PPR" evidence="2">
    <location>
        <begin position="377"/>
        <end position="411"/>
    </location>
</feature>
<dbReference type="GO" id="GO:0009451">
    <property type="term" value="P:RNA modification"/>
    <property type="evidence" value="ECO:0007669"/>
    <property type="project" value="InterPro"/>
</dbReference>
<dbReference type="PROSITE" id="PS51375">
    <property type="entry name" value="PPR"/>
    <property type="match status" value="8"/>
</dbReference>
<evidence type="ECO:0008006" key="5">
    <source>
        <dbReference type="Google" id="ProtNLM"/>
    </source>
</evidence>
<feature type="repeat" description="PPR" evidence="2">
    <location>
        <begin position="652"/>
        <end position="686"/>
    </location>
</feature>
<keyword evidence="1" id="KW-0677">Repeat</keyword>
<comment type="caution">
    <text evidence="3">The sequence shown here is derived from an EMBL/GenBank/DDBJ whole genome shotgun (WGS) entry which is preliminary data.</text>
</comment>
<feature type="repeat" description="PPR" evidence="2">
    <location>
        <begin position="275"/>
        <end position="309"/>
    </location>
</feature>
<sequence>MACTTYQLGNLVLLSIAETPQEEDSKSSRIWNKREKNLDFLWKEYFKDPSQWWDKRASKVDPGYPDFKHKITKQSLRIDGRHNPPWVVEELKSRGLFDSNFMIGHGRDEVNAFLSMLRECGRGKDIEKGSQIHDEIVKKGLLEKCADAISIMYAKCGDLSKAKELLDSHKSHNLVAWTALISGYIKQGQGEMALQCSETMQGLGLSPDSVTYSSILKACANLRALGKGEKIHDDIARQGLLQNDVILATALVDMYVKCGEMAKAQQVLNELSVFDVVIYNAILTGYAKQGQAEQVLECYERMCHDGTRPNGITFSNILKACAILGDIGKGEQIHKEIVRLGLPQNDLVLGTSLLDMYAKCGALPQARRVLEQLPARDVVAWSSIIAGYAQKGLGEQALKCFKQMEDEGVSPDAVTYTCILKACGSIGAIKKGKEIHDRIESHRMLQDNTILGSALVDMYAKCGDLVRAQGVLEGLPVQDEVCFNALISGCVQQDQGEQAFKWYDVMQAKGLSPNAVTFSSLLKACSSMGSVENGVKIHDEIEKEGLLAKNIVLGTALVDMYAKCGALVKAREALDGLPFQSTVVWNALMTGYSQQGQGKEVLACFKQLQRAGHSPDAVTLSCVLNACSHLGLVEEGYMHFVSMTKKFGIEPDIEHWTCVIDLFGRAGHLDKAAELIQEMPPSNDPMVWSVLLGACRKWGNVDVAKWAFEQATANCNDSAPYVLMADIYVAAGKERDAQVIEELRRSIEKKKIIAVHTA</sequence>
<evidence type="ECO:0000313" key="4">
    <source>
        <dbReference type="Proteomes" id="UP000825935"/>
    </source>
</evidence>
<dbReference type="FunFam" id="1.25.40.10:FF:000090">
    <property type="entry name" value="Pentatricopeptide repeat-containing protein, chloroplastic"/>
    <property type="match status" value="1"/>
</dbReference>
<dbReference type="Pfam" id="PF13041">
    <property type="entry name" value="PPR_2"/>
    <property type="match status" value="5"/>
</dbReference>
<gene>
    <name evidence="3" type="ORF">KP509_18G000100</name>
</gene>
<dbReference type="FunFam" id="1.25.40.10:FF:000031">
    <property type="entry name" value="Pentatricopeptide repeat-containing protein mitochondrial"/>
    <property type="match status" value="2"/>
</dbReference>
<dbReference type="Pfam" id="PF12854">
    <property type="entry name" value="PPR_1"/>
    <property type="match status" value="1"/>
</dbReference>
<dbReference type="InterPro" id="IPR046960">
    <property type="entry name" value="PPR_At4g14850-like_plant"/>
</dbReference>
<organism evidence="3 4">
    <name type="scientific">Ceratopteris richardii</name>
    <name type="common">Triangle waterfern</name>
    <dbReference type="NCBI Taxonomy" id="49495"/>
    <lineage>
        <taxon>Eukaryota</taxon>
        <taxon>Viridiplantae</taxon>
        <taxon>Streptophyta</taxon>
        <taxon>Embryophyta</taxon>
        <taxon>Tracheophyta</taxon>
        <taxon>Polypodiopsida</taxon>
        <taxon>Polypodiidae</taxon>
        <taxon>Polypodiales</taxon>
        <taxon>Pteridineae</taxon>
        <taxon>Pteridaceae</taxon>
        <taxon>Parkerioideae</taxon>
        <taxon>Ceratopteris</taxon>
    </lineage>
</organism>
<dbReference type="InterPro" id="IPR011990">
    <property type="entry name" value="TPR-like_helical_dom_sf"/>
</dbReference>
<dbReference type="FunFam" id="1.25.40.10:FF:000144">
    <property type="entry name" value="Pentatricopeptide repeat-containing protein, mitochondrial"/>
    <property type="match status" value="1"/>
</dbReference>
<feature type="repeat" description="PPR" evidence="2">
    <location>
        <begin position="581"/>
        <end position="615"/>
    </location>
</feature>
<dbReference type="InterPro" id="IPR002885">
    <property type="entry name" value="PPR_rpt"/>
</dbReference>
<protein>
    <recommendedName>
        <fullName evidence="5">Pentatricopeptide repeat-containing protein</fullName>
    </recommendedName>
</protein>
<dbReference type="PANTHER" id="PTHR24015">
    <property type="entry name" value="OS07G0578800 PROTEIN-RELATED"/>
    <property type="match status" value="1"/>
</dbReference>
<dbReference type="PANTHER" id="PTHR24015:SF548">
    <property type="entry name" value="OS08G0340900 PROTEIN"/>
    <property type="match status" value="1"/>
</dbReference>
<feature type="repeat" description="PPR" evidence="2">
    <location>
        <begin position="479"/>
        <end position="513"/>
    </location>
</feature>
<evidence type="ECO:0000256" key="2">
    <source>
        <dbReference type="PROSITE-ProRule" id="PRU00708"/>
    </source>
</evidence>
<dbReference type="Proteomes" id="UP000825935">
    <property type="component" value="Chromosome 18"/>
</dbReference>
<dbReference type="NCBIfam" id="TIGR00756">
    <property type="entry name" value="PPR"/>
    <property type="match status" value="6"/>
</dbReference>
<dbReference type="EMBL" id="CM035423">
    <property type="protein sequence ID" value="KAH7364937.1"/>
    <property type="molecule type" value="Genomic_DNA"/>
</dbReference>
<dbReference type="GO" id="GO:0003723">
    <property type="term" value="F:RNA binding"/>
    <property type="evidence" value="ECO:0007669"/>
    <property type="project" value="InterPro"/>
</dbReference>
<dbReference type="OMA" id="NCYNITP"/>
<dbReference type="Pfam" id="PF01535">
    <property type="entry name" value="PPR"/>
    <property type="match status" value="1"/>
</dbReference>
<dbReference type="AlphaFoldDB" id="A0A8T2SP02"/>
<keyword evidence="4" id="KW-1185">Reference proteome</keyword>
<dbReference type="Gene3D" id="1.25.40.10">
    <property type="entry name" value="Tetratricopeptide repeat domain"/>
    <property type="match status" value="5"/>
</dbReference>
<name>A0A8T2SP02_CERRI</name>
<feature type="repeat" description="PPR" evidence="2">
    <location>
        <begin position="514"/>
        <end position="548"/>
    </location>
</feature>
<evidence type="ECO:0000313" key="3">
    <source>
        <dbReference type="EMBL" id="KAH7364937.1"/>
    </source>
</evidence>
<feature type="repeat" description="PPR" evidence="2">
    <location>
        <begin position="208"/>
        <end position="242"/>
    </location>
</feature>
<evidence type="ECO:0000256" key="1">
    <source>
        <dbReference type="ARBA" id="ARBA00022737"/>
    </source>
</evidence>
<feature type="repeat" description="PPR" evidence="2">
    <location>
        <begin position="173"/>
        <end position="207"/>
    </location>
</feature>